<dbReference type="AlphaFoldDB" id="A0A5C3N4K1"/>
<dbReference type="InterPro" id="IPR006073">
    <property type="entry name" value="GTP-bd"/>
</dbReference>
<reference evidence="3 4" key="1">
    <citation type="journal article" date="2019" name="Nat. Ecol. Evol.">
        <title>Megaphylogeny resolves global patterns of mushroom evolution.</title>
        <authorList>
            <person name="Varga T."/>
            <person name="Krizsan K."/>
            <person name="Foldi C."/>
            <person name="Dima B."/>
            <person name="Sanchez-Garcia M."/>
            <person name="Sanchez-Ramirez S."/>
            <person name="Szollosi G.J."/>
            <person name="Szarkandi J.G."/>
            <person name="Papp V."/>
            <person name="Albert L."/>
            <person name="Andreopoulos W."/>
            <person name="Angelini C."/>
            <person name="Antonin V."/>
            <person name="Barry K.W."/>
            <person name="Bougher N.L."/>
            <person name="Buchanan P."/>
            <person name="Buyck B."/>
            <person name="Bense V."/>
            <person name="Catcheside P."/>
            <person name="Chovatia M."/>
            <person name="Cooper J."/>
            <person name="Damon W."/>
            <person name="Desjardin D."/>
            <person name="Finy P."/>
            <person name="Geml J."/>
            <person name="Haridas S."/>
            <person name="Hughes K."/>
            <person name="Justo A."/>
            <person name="Karasinski D."/>
            <person name="Kautmanova I."/>
            <person name="Kiss B."/>
            <person name="Kocsube S."/>
            <person name="Kotiranta H."/>
            <person name="LaButti K.M."/>
            <person name="Lechner B.E."/>
            <person name="Liimatainen K."/>
            <person name="Lipzen A."/>
            <person name="Lukacs Z."/>
            <person name="Mihaltcheva S."/>
            <person name="Morgado L.N."/>
            <person name="Niskanen T."/>
            <person name="Noordeloos M.E."/>
            <person name="Ohm R.A."/>
            <person name="Ortiz-Santana B."/>
            <person name="Ovrebo C."/>
            <person name="Racz N."/>
            <person name="Riley R."/>
            <person name="Savchenko A."/>
            <person name="Shiryaev A."/>
            <person name="Soop K."/>
            <person name="Spirin V."/>
            <person name="Szebenyi C."/>
            <person name="Tomsovsky M."/>
            <person name="Tulloss R.E."/>
            <person name="Uehling J."/>
            <person name="Grigoriev I.V."/>
            <person name="Vagvolgyi C."/>
            <person name="Papp T."/>
            <person name="Martin F.M."/>
            <person name="Miettinen O."/>
            <person name="Hibbett D.S."/>
            <person name="Nagy L.G."/>
        </authorList>
    </citation>
    <scope>NUCLEOTIDE SEQUENCE [LARGE SCALE GENOMIC DNA]</scope>
    <source>
        <strain evidence="3 4">OMC1185</strain>
    </source>
</reference>
<dbReference type="CDD" id="cd00882">
    <property type="entry name" value="Ras_like_GTPase"/>
    <property type="match status" value="1"/>
</dbReference>
<evidence type="ECO:0000256" key="1">
    <source>
        <dbReference type="SAM" id="MobiDB-lite"/>
    </source>
</evidence>
<evidence type="ECO:0000313" key="4">
    <source>
        <dbReference type="Proteomes" id="UP000305948"/>
    </source>
</evidence>
<dbReference type="Gene3D" id="3.40.50.300">
    <property type="entry name" value="P-loop containing nucleotide triphosphate hydrolases"/>
    <property type="match status" value="1"/>
</dbReference>
<name>A0A5C3N4K1_9AGAM</name>
<organism evidence="3 4">
    <name type="scientific">Heliocybe sulcata</name>
    <dbReference type="NCBI Taxonomy" id="5364"/>
    <lineage>
        <taxon>Eukaryota</taxon>
        <taxon>Fungi</taxon>
        <taxon>Dikarya</taxon>
        <taxon>Basidiomycota</taxon>
        <taxon>Agaricomycotina</taxon>
        <taxon>Agaricomycetes</taxon>
        <taxon>Gloeophyllales</taxon>
        <taxon>Gloeophyllaceae</taxon>
        <taxon>Heliocybe</taxon>
    </lineage>
</organism>
<accession>A0A5C3N4K1</accession>
<dbReference type="Proteomes" id="UP000305948">
    <property type="component" value="Unassembled WGS sequence"/>
</dbReference>
<protein>
    <recommendedName>
        <fullName evidence="2">G domain-containing protein</fullName>
    </recommendedName>
</protein>
<feature type="domain" description="G" evidence="2">
    <location>
        <begin position="211"/>
        <end position="336"/>
    </location>
</feature>
<keyword evidence="4" id="KW-1185">Reference proteome</keyword>
<dbReference type="OrthoDB" id="391988at2759"/>
<dbReference type="EMBL" id="ML213518">
    <property type="protein sequence ID" value="TFK48701.1"/>
    <property type="molecule type" value="Genomic_DNA"/>
</dbReference>
<dbReference type="GO" id="GO:0005525">
    <property type="term" value="F:GTP binding"/>
    <property type="evidence" value="ECO:0007669"/>
    <property type="project" value="InterPro"/>
</dbReference>
<evidence type="ECO:0000259" key="2">
    <source>
        <dbReference type="Pfam" id="PF01926"/>
    </source>
</evidence>
<dbReference type="InterPro" id="IPR027417">
    <property type="entry name" value="P-loop_NTPase"/>
</dbReference>
<feature type="region of interest" description="Disordered" evidence="1">
    <location>
        <begin position="1"/>
        <end position="21"/>
    </location>
</feature>
<sequence>MASSNAPDAPHAASGGTPLKEEIRVKKQLLKDRARDLKRIPVPKMQEALQKMAAMLKTCKKAKNSDEAIRAFISRIDTLEQAIFQPILTEYRQATIGLTEGLTMGLHDLFDEVSKAISGNLPKSKLSPFNTVDVRAPLENVTSVMDEALDALTDKGRMKITLARVRSRSSSEVREQLDLCEPGDDIIGGPHDDGDLEPHVNEILKICPRFRILLLGRSGVGKSRLINRVFNIAEAEVSDYRAGSADIEKEFTSPQNSRFILHDSRGFEYGDESKLNDVKSFIRYRTRKGLKESKRLHAIWLCIAVPSGDERLLETGDEEILGMDVGDVPLIVVFTKYDLLITKAEDIADADWEPTNPKCRVSTLAYEEYQRICQQPLQEALMQFRDRPRARCLHRHISVEAHYDNLVLNLIRTTAEQVGTDVRATWAIAQRVDAEMSRDASIEIGRQTLSTTLYFKDKRLEKCLRALHFDTVTAWNFYDPDNCLRSSDVTKLLSAIVAELGDDDACTDPSADPNQALIGGLSQVGHAGMTVFGMSPAATAVLVPLAAVALLARWIFNVYAQMQVITASYTNLHLTDTCSPSSPSVLRCLMAYIIDINFVLWKLFWFMRKKGGVQPLTEVIVNDIMEVFNASEQKRRIHQAVRDFLQTSGPMARLKGDAVLREVVRLIKEFCQESA</sequence>
<evidence type="ECO:0000313" key="3">
    <source>
        <dbReference type="EMBL" id="TFK48701.1"/>
    </source>
</evidence>
<gene>
    <name evidence="3" type="ORF">OE88DRAFT_1737482</name>
</gene>
<proteinExistence type="predicted"/>
<dbReference type="PRINTS" id="PR00449">
    <property type="entry name" value="RASTRNSFRMNG"/>
</dbReference>
<dbReference type="Pfam" id="PF01926">
    <property type="entry name" value="MMR_HSR1"/>
    <property type="match status" value="1"/>
</dbReference>
<dbReference type="SUPFAM" id="SSF52540">
    <property type="entry name" value="P-loop containing nucleoside triphosphate hydrolases"/>
    <property type="match status" value="1"/>
</dbReference>